<proteinExistence type="predicted"/>
<dbReference type="PANTHER" id="PTHR33529:SF6">
    <property type="entry name" value="YJGP_YJGQ FAMILY PERMEASE"/>
    <property type="match status" value="1"/>
</dbReference>
<feature type="transmembrane region" description="Helical" evidence="6">
    <location>
        <begin position="99"/>
        <end position="122"/>
    </location>
</feature>
<dbReference type="InterPro" id="IPR030922">
    <property type="entry name" value="LptF"/>
</dbReference>
<keyword evidence="2" id="KW-1003">Cell membrane</keyword>
<evidence type="ECO:0000256" key="2">
    <source>
        <dbReference type="ARBA" id="ARBA00022475"/>
    </source>
</evidence>
<dbReference type="GO" id="GO:0043190">
    <property type="term" value="C:ATP-binding cassette (ABC) transporter complex"/>
    <property type="evidence" value="ECO:0007669"/>
    <property type="project" value="InterPro"/>
</dbReference>
<dbReference type="Pfam" id="PF03739">
    <property type="entry name" value="LptF_LptG"/>
    <property type="match status" value="1"/>
</dbReference>
<dbReference type="InterPro" id="IPR005495">
    <property type="entry name" value="LptG/LptF_permease"/>
</dbReference>
<organism evidence="7 8">
    <name type="scientific">Parasedimentitalea marina</name>
    <dbReference type="NCBI Taxonomy" id="2483033"/>
    <lineage>
        <taxon>Bacteria</taxon>
        <taxon>Pseudomonadati</taxon>
        <taxon>Pseudomonadota</taxon>
        <taxon>Alphaproteobacteria</taxon>
        <taxon>Rhodobacterales</taxon>
        <taxon>Paracoccaceae</taxon>
        <taxon>Parasedimentitalea</taxon>
    </lineage>
</organism>
<evidence type="ECO:0000256" key="1">
    <source>
        <dbReference type="ARBA" id="ARBA00004651"/>
    </source>
</evidence>
<dbReference type="KEGG" id="sedi:EBB79_09595"/>
<accession>A0A3T0N8P5</accession>
<feature type="transmembrane region" description="Helical" evidence="6">
    <location>
        <begin position="311"/>
        <end position="332"/>
    </location>
</feature>
<dbReference type="Proteomes" id="UP000283063">
    <property type="component" value="Chromosome"/>
</dbReference>
<keyword evidence="4 6" id="KW-1133">Transmembrane helix</keyword>
<evidence type="ECO:0000256" key="6">
    <source>
        <dbReference type="SAM" id="Phobius"/>
    </source>
</evidence>
<evidence type="ECO:0000313" key="8">
    <source>
        <dbReference type="Proteomes" id="UP000283063"/>
    </source>
</evidence>
<sequence>MSRFDRYVLSQYLLFFGFFALILVAVFWINRAVVLFDRLIGDGQSALIFFEFTALALPNLIRMVLPVAAFASAVWVTNRLNSESELTVLRATGTSPWQMARPALAFGIVTALMMSALTHFLLPASIDQLRDRESEVSRNITAKLLSEGNFLHPAEGVTFYTRKIDSDGTLNDVFLSDRRTSDQSVIYTAARAFLVRDQDRSHLVMVDGMALRTDLKGRTLSSTVFTDFSYDISTLANKSGEKIRGIRVIPSFELLTRAALISEQEAFSLGQLAEELHQRFARAIVCVAVVLIGFSSLMLGTFSRFGVWRQALLAFVLLIVIESLRGVVAGPVLENADLWPLIYLPSAFGLVITVIFLQLAAQPIKLIKQRPDNATGEAAQ</sequence>
<comment type="subcellular location">
    <subcellularLocation>
        <location evidence="1">Cell membrane</location>
        <topology evidence="1">Multi-pass membrane protein</topology>
    </subcellularLocation>
</comment>
<dbReference type="GO" id="GO:0015920">
    <property type="term" value="P:lipopolysaccharide transport"/>
    <property type="evidence" value="ECO:0007669"/>
    <property type="project" value="TreeGrafter"/>
</dbReference>
<dbReference type="NCBIfam" id="TIGR04407">
    <property type="entry name" value="LptF_YjgP"/>
    <property type="match status" value="1"/>
</dbReference>
<feature type="transmembrane region" description="Helical" evidence="6">
    <location>
        <begin position="12"/>
        <end position="29"/>
    </location>
</feature>
<name>A0A3T0N8P5_9RHOB</name>
<keyword evidence="5 6" id="KW-0472">Membrane</keyword>
<dbReference type="RefSeq" id="WP_127748659.1">
    <property type="nucleotide sequence ID" value="NZ_CP033219.1"/>
</dbReference>
<evidence type="ECO:0000256" key="3">
    <source>
        <dbReference type="ARBA" id="ARBA00022692"/>
    </source>
</evidence>
<keyword evidence="3 6" id="KW-0812">Transmembrane</keyword>
<evidence type="ECO:0000256" key="4">
    <source>
        <dbReference type="ARBA" id="ARBA00022989"/>
    </source>
</evidence>
<evidence type="ECO:0000313" key="7">
    <source>
        <dbReference type="EMBL" id="AZV80400.1"/>
    </source>
</evidence>
<evidence type="ECO:0000256" key="5">
    <source>
        <dbReference type="ARBA" id="ARBA00023136"/>
    </source>
</evidence>
<feature type="transmembrane region" description="Helical" evidence="6">
    <location>
        <begin position="280"/>
        <end position="299"/>
    </location>
</feature>
<protein>
    <submittedName>
        <fullName evidence="7">LPS export ABC transporter permease LptF</fullName>
    </submittedName>
</protein>
<dbReference type="PANTHER" id="PTHR33529">
    <property type="entry name" value="SLR0882 PROTEIN-RELATED"/>
    <property type="match status" value="1"/>
</dbReference>
<dbReference type="GO" id="GO:0055085">
    <property type="term" value="P:transmembrane transport"/>
    <property type="evidence" value="ECO:0007669"/>
    <property type="project" value="InterPro"/>
</dbReference>
<gene>
    <name evidence="7" type="primary">lptF</name>
    <name evidence="7" type="ORF">EBB79_09595</name>
</gene>
<dbReference type="EMBL" id="CP033219">
    <property type="protein sequence ID" value="AZV80400.1"/>
    <property type="molecule type" value="Genomic_DNA"/>
</dbReference>
<dbReference type="OrthoDB" id="8477889at2"/>
<feature type="transmembrane region" description="Helical" evidence="6">
    <location>
        <begin position="60"/>
        <end position="78"/>
    </location>
</feature>
<keyword evidence="8" id="KW-1185">Reference proteome</keyword>
<reference evidence="7 8" key="1">
    <citation type="submission" date="2018-10" db="EMBL/GenBank/DDBJ databases">
        <title>Parasedimentitalea marina sp. nov., a psychrophilic bacterium isolated from deep seawater of the New Britain Trench.</title>
        <authorList>
            <person name="Cao J."/>
        </authorList>
    </citation>
    <scope>NUCLEOTIDE SEQUENCE [LARGE SCALE GENOMIC DNA]</scope>
    <source>
        <strain evidence="7 8">W43</strain>
    </source>
</reference>
<feature type="transmembrane region" description="Helical" evidence="6">
    <location>
        <begin position="338"/>
        <end position="361"/>
    </location>
</feature>
<dbReference type="AlphaFoldDB" id="A0A3T0N8P5"/>